<gene>
    <name evidence="4" type="primary">yxeI</name>
    <name evidence="5" type="ORF">DFR61_11457</name>
    <name evidence="4" type="ORF">NCTC10597_02515</name>
</gene>
<evidence type="ECO:0000313" key="7">
    <source>
        <dbReference type="Proteomes" id="UP000294641"/>
    </source>
</evidence>
<comment type="similarity">
    <text evidence="1">Belongs to the peptidase C59 family.</text>
</comment>
<dbReference type="EMBL" id="SNZG01000014">
    <property type="protein sequence ID" value="TDR38836.1"/>
    <property type="molecule type" value="Genomic_DNA"/>
</dbReference>
<evidence type="ECO:0000256" key="1">
    <source>
        <dbReference type="ARBA" id="ARBA00006625"/>
    </source>
</evidence>
<accession>A0A8B4QDG5</accession>
<dbReference type="Proteomes" id="UP000294641">
    <property type="component" value="Unassembled WGS sequence"/>
</dbReference>
<dbReference type="EMBL" id="UGNP01000001">
    <property type="protein sequence ID" value="STX10742.1"/>
    <property type="molecule type" value="Genomic_DNA"/>
</dbReference>
<dbReference type="Pfam" id="PF02275">
    <property type="entry name" value="CBAH"/>
    <property type="match status" value="1"/>
</dbReference>
<dbReference type="GO" id="GO:0016787">
    <property type="term" value="F:hydrolase activity"/>
    <property type="evidence" value="ECO:0007669"/>
    <property type="project" value="UniProtKB-KW"/>
</dbReference>
<reference evidence="5 7" key="2">
    <citation type="submission" date="2019-03" db="EMBL/GenBank/DDBJ databases">
        <title>Genomic Encyclopedia of Type Strains, Phase IV (KMG-IV): sequencing the most valuable type-strain genomes for metagenomic binning, comparative biology and taxonomic classification.</title>
        <authorList>
            <person name="Goeker M."/>
        </authorList>
    </citation>
    <scope>NUCLEOTIDE SEQUENCE [LARGE SCALE GENOMIC DNA]</scope>
    <source>
        <strain evidence="5 7">DSM 20580</strain>
    </source>
</reference>
<dbReference type="OrthoDB" id="9794717at2"/>
<dbReference type="RefSeq" id="WP_109349535.1">
    <property type="nucleotide sequence ID" value="NZ_BJUE01000043.1"/>
</dbReference>
<comment type="caution">
    <text evidence="4">The sequence shown here is derived from an EMBL/GenBank/DDBJ whole genome shotgun (WGS) entry which is preliminary data.</text>
</comment>
<evidence type="ECO:0000313" key="5">
    <source>
        <dbReference type="EMBL" id="TDR38836.1"/>
    </source>
</evidence>
<evidence type="ECO:0000256" key="2">
    <source>
        <dbReference type="ARBA" id="ARBA00022801"/>
    </source>
</evidence>
<dbReference type="SUPFAM" id="SSF56235">
    <property type="entry name" value="N-terminal nucleophile aminohydrolases (Ntn hydrolases)"/>
    <property type="match status" value="1"/>
</dbReference>
<evidence type="ECO:0000259" key="3">
    <source>
        <dbReference type="Pfam" id="PF02275"/>
    </source>
</evidence>
<feature type="domain" description="Choloylglycine hydrolase/NAAA C-terminal" evidence="3">
    <location>
        <begin position="2"/>
        <end position="314"/>
    </location>
</feature>
<proteinExistence type="inferred from homology"/>
<sequence length="315" mass="35725">MCTSITLNSVDQKYLLARTMDFSFNLEPEMVVFPRESALNFDLAESLQQHYAFAGLAKDIGSYYIADGINEFGLTGAALYFEGCAHYAKKSTKDQIEIAPHEVIMWMLAQYKTVDEVKKAFHQITVVEKPLEFLGTVPPLHWVFSDEQGNSIIVEIMEDGLHIEENNLGVLTNSPDYKWHMTNVRNFIGLDPHQVEARTIFGQEFKPFGQGSGTFGLPGDYTPPSRFIKTLYNKISSKKSANADEMVLSAMHILNGVDIPKGNVITNRQTIDFTQYTSYMVNNDRSYFYRMHDSLNIIRVNLLDHDLDGNNVIIL</sequence>
<evidence type="ECO:0000313" key="4">
    <source>
        <dbReference type="EMBL" id="STX10742.1"/>
    </source>
</evidence>
<dbReference type="Gene3D" id="3.60.60.10">
    <property type="entry name" value="Penicillin V Acylase, Chain A"/>
    <property type="match status" value="1"/>
</dbReference>
<organism evidence="4 6">
    <name type="scientific">Kurthia zopfii</name>
    <dbReference type="NCBI Taxonomy" id="1650"/>
    <lineage>
        <taxon>Bacteria</taxon>
        <taxon>Bacillati</taxon>
        <taxon>Bacillota</taxon>
        <taxon>Bacilli</taxon>
        <taxon>Bacillales</taxon>
        <taxon>Caryophanaceae</taxon>
        <taxon>Kurthia</taxon>
    </lineage>
</organism>
<dbReference type="PANTHER" id="PTHR35527:SF2">
    <property type="entry name" value="HYDROLASE"/>
    <property type="match status" value="1"/>
</dbReference>
<dbReference type="AlphaFoldDB" id="A0A8B4QDG5"/>
<reference evidence="4 6" key="1">
    <citation type="submission" date="2018-06" db="EMBL/GenBank/DDBJ databases">
        <authorList>
            <consortium name="Pathogen Informatics"/>
            <person name="Doyle S."/>
        </authorList>
    </citation>
    <scope>NUCLEOTIDE SEQUENCE [LARGE SCALE GENOMIC DNA]</scope>
    <source>
        <strain evidence="4 6">NCTC10597</strain>
    </source>
</reference>
<dbReference type="InterPro" id="IPR052193">
    <property type="entry name" value="Peptidase_C59"/>
</dbReference>
<dbReference type="InterPro" id="IPR029132">
    <property type="entry name" value="CBAH/NAAA_C"/>
</dbReference>
<dbReference type="PANTHER" id="PTHR35527">
    <property type="entry name" value="CHOLOYLGLYCINE HYDROLASE"/>
    <property type="match status" value="1"/>
</dbReference>
<protein>
    <submittedName>
        <fullName evidence="5">Choloylglycine hydrolase</fullName>
    </submittedName>
    <submittedName>
        <fullName evidence="4">Penicillin V acylase and related amidases</fullName>
    </submittedName>
</protein>
<dbReference type="InterPro" id="IPR029055">
    <property type="entry name" value="Ntn_hydrolases_N"/>
</dbReference>
<keyword evidence="7" id="KW-1185">Reference proteome</keyword>
<evidence type="ECO:0000313" key="6">
    <source>
        <dbReference type="Proteomes" id="UP000254330"/>
    </source>
</evidence>
<dbReference type="CDD" id="cd00542">
    <property type="entry name" value="Ntn_PVA"/>
    <property type="match status" value="1"/>
</dbReference>
<keyword evidence="2 5" id="KW-0378">Hydrolase</keyword>
<name>A0A8B4QDG5_9BACL</name>
<dbReference type="Proteomes" id="UP000254330">
    <property type="component" value="Unassembled WGS sequence"/>
</dbReference>